<keyword evidence="3" id="KW-1185">Reference proteome</keyword>
<feature type="compositionally biased region" description="Acidic residues" evidence="1">
    <location>
        <begin position="134"/>
        <end position="146"/>
    </location>
</feature>
<comment type="caution">
    <text evidence="2">The sequence shown here is derived from an EMBL/GenBank/DDBJ whole genome shotgun (WGS) entry which is preliminary data.</text>
</comment>
<organism evidence="2 3">
    <name type="scientific">Desmophyllum pertusum</name>
    <dbReference type="NCBI Taxonomy" id="174260"/>
    <lineage>
        <taxon>Eukaryota</taxon>
        <taxon>Metazoa</taxon>
        <taxon>Cnidaria</taxon>
        <taxon>Anthozoa</taxon>
        <taxon>Hexacorallia</taxon>
        <taxon>Scleractinia</taxon>
        <taxon>Caryophylliina</taxon>
        <taxon>Caryophylliidae</taxon>
        <taxon>Desmophyllum</taxon>
    </lineage>
</organism>
<protein>
    <submittedName>
        <fullName evidence="2">Uncharacterized protein</fullName>
    </submittedName>
</protein>
<dbReference type="Proteomes" id="UP001163046">
    <property type="component" value="Unassembled WGS sequence"/>
</dbReference>
<name>A0A9W9YPI9_9CNID</name>
<gene>
    <name evidence="2" type="ORF">OS493_025451</name>
</gene>
<feature type="compositionally biased region" description="Basic and acidic residues" evidence="1">
    <location>
        <begin position="44"/>
        <end position="63"/>
    </location>
</feature>
<feature type="compositionally biased region" description="Basic and acidic residues" evidence="1">
    <location>
        <begin position="119"/>
        <end position="130"/>
    </location>
</feature>
<accession>A0A9W9YPI9</accession>
<reference evidence="2" key="1">
    <citation type="submission" date="2023-01" db="EMBL/GenBank/DDBJ databases">
        <title>Genome assembly of the deep-sea coral Lophelia pertusa.</title>
        <authorList>
            <person name="Herrera S."/>
            <person name="Cordes E."/>
        </authorList>
    </citation>
    <scope>NUCLEOTIDE SEQUENCE</scope>
    <source>
        <strain evidence="2">USNM1676648</strain>
        <tissue evidence="2">Polyp</tissue>
    </source>
</reference>
<evidence type="ECO:0000256" key="1">
    <source>
        <dbReference type="SAM" id="MobiDB-lite"/>
    </source>
</evidence>
<proteinExistence type="predicted"/>
<evidence type="ECO:0000313" key="2">
    <source>
        <dbReference type="EMBL" id="KAJ7356342.1"/>
    </source>
</evidence>
<feature type="region of interest" description="Disordered" evidence="1">
    <location>
        <begin position="119"/>
        <end position="208"/>
    </location>
</feature>
<evidence type="ECO:0000313" key="3">
    <source>
        <dbReference type="Proteomes" id="UP001163046"/>
    </source>
</evidence>
<dbReference type="AlphaFoldDB" id="A0A9W9YPI9"/>
<feature type="region of interest" description="Disordered" evidence="1">
    <location>
        <begin position="15"/>
        <end position="74"/>
    </location>
</feature>
<dbReference type="EMBL" id="MU827322">
    <property type="protein sequence ID" value="KAJ7356342.1"/>
    <property type="molecule type" value="Genomic_DNA"/>
</dbReference>
<sequence>MLEYLDLLPLVSPLAARTSSSSEEDNVFGSSEHVSKSSNSLNFHDGEGSQDGAHDVGHVRDGDGYADIRLPDSEPLLDSCGSKASLASKSSLFAKKKLDQLNGSIVSLSSQLSKQFRAIEDNDGDNREENVGLLDEDADQGSDDAFDVSNSKNVPEPSQVARASERPEDSGAMETSLDSGEMDPASLIEYAPPERSTPPRRPSQQTDV</sequence>